<dbReference type="Pfam" id="PF00582">
    <property type="entry name" value="Usp"/>
    <property type="match status" value="1"/>
</dbReference>
<dbReference type="RefSeq" id="WP_213124199.1">
    <property type="nucleotide sequence ID" value="NZ_JAGYPG010000001.1"/>
</dbReference>
<organism evidence="3 4">
    <name type="scientific">Lederbergia citri</name>
    <dbReference type="NCBI Taxonomy" id="2833580"/>
    <lineage>
        <taxon>Bacteria</taxon>
        <taxon>Bacillati</taxon>
        <taxon>Bacillota</taxon>
        <taxon>Bacilli</taxon>
        <taxon>Bacillales</taxon>
        <taxon>Bacillaceae</taxon>
        <taxon>Lederbergia</taxon>
    </lineage>
</organism>
<dbReference type="AlphaFoldDB" id="A0A942YGU2"/>
<dbReference type="Gene3D" id="3.40.50.620">
    <property type="entry name" value="HUPs"/>
    <property type="match status" value="1"/>
</dbReference>
<evidence type="ECO:0000256" key="1">
    <source>
        <dbReference type="ARBA" id="ARBA00008791"/>
    </source>
</evidence>
<gene>
    <name evidence="3" type="ORF">KHA97_08220</name>
</gene>
<dbReference type="InterPro" id="IPR006015">
    <property type="entry name" value="Universal_stress_UspA"/>
</dbReference>
<proteinExistence type="inferred from homology"/>
<comment type="similarity">
    <text evidence="1">Belongs to the universal stress protein A family.</text>
</comment>
<dbReference type="SUPFAM" id="SSF52402">
    <property type="entry name" value="Adenine nucleotide alpha hydrolases-like"/>
    <property type="match status" value="1"/>
</dbReference>
<evidence type="ECO:0000259" key="2">
    <source>
        <dbReference type="Pfam" id="PF00582"/>
    </source>
</evidence>
<dbReference type="EMBL" id="JAGYPG010000001">
    <property type="protein sequence ID" value="MBS4195064.1"/>
    <property type="molecule type" value="Genomic_DNA"/>
</dbReference>
<dbReference type="Proteomes" id="UP000681414">
    <property type="component" value="Unassembled WGS sequence"/>
</dbReference>
<dbReference type="InterPro" id="IPR014729">
    <property type="entry name" value="Rossmann-like_a/b/a_fold"/>
</dbReference>
<protein>
    <submittedName>
        <fullName evidence="3">Universal stress protein</fullName>
    </submittedName>
</protein>
<dbReference type="PANTHER" id="PTHR46268:SF6">
    <property type="entry name" value="UNIVERSAL STRESS PROTEIN UP12"/>
    <property type="match status" value="1"/>
</dbReference>
<dbReference type="PANTHER" id="PTHR46268">
    <property type="entry name" value="STRESS RESPONSE PROTEIN NHAX"/>
    <property type="match status" value="1"/>
</dbReference>
<dbReference type="PRINTS" id="PR01438">
    <property type="entry name" value="UNVRSLSTRESS"/>
</dbReference>
<evidence type="ECO:0000313" key="3">
    <source>
        <dbReference type="EMBL" id="MBS4195064.1"/>
    </source>
</evidence>
<evidence type="ECO:0000313" key="4">
    <source>
        <dbReference type="Proteomes" id="UP000681414"/>
    </source>
</evidence>
<accession>A0A942YGU2</accession>
<feature type="domain" description="UspA" evidence="2">
    <location>
        <begin position="1"/>
        <end position="139"/>
    </location>
</feature>
<keyword evidence="4" id="KW-1185">Reference proteome</keyword>
<sequence length="139" mass="15246">MYNRILLAADGSENSIRAAKEAVKIASFAEGTVVEIVFVIDYSKGSKEVLQSKDAETMDVERRKKLLPIEEMFNQANITYKVTLLHGDPGSVIVEYVNKLSCDMVVMGSRGLNALQEMVLGSVSHKVAKDAKCPVLIVK</sequence>
<name>A0A942YGU2_9BACI</name>
<dbReference type="InterPro" id="IPR006016">
    <property type="entry name" value="UspA"/>
</dbReference>
<comment type="caution">
    <text evidence="3">The sequence shown here is derived from an EMBL/GenBank/DDBJ whole genome shotgun (WGS) entry which is preliminary data.</text>
</comment>
<dbReference type="CDD" id="cd00293">
    <property type="entry name" value="USP-like"/>
    <property type="match status" value="1"/>
</dbReference>
<reference evidence="3 4" key="1">
    <citation type="submission" date="2021-05" db="EMBL/GenBank/DDBJ databases">
        <title>Novel Bacillus species.</title>
        <authorList>
            <person name="Liu G."/>
        </authorList>
    </citation>
    <scope>NUCLEOTIDE SEQUENCE [LARGE SCALE GENOMIC DNA]</scope>
    <source>
        <strain evidence="4">FJAT-49780</strain>
    </source>
</reference>